<gene>
    <name evidence="1" type="ORF">C4544_07425</name>
</gene>
<sequence length="142" mass="15984">MVISWRGIKGVGMKLITFTIIIFLCLPAQAEETVTYIDEEGVTHVIIKGETPPAQTYELPSWKDEVNKFCNKAINAQTLSEHEISTLLKESATLKTVAETTLTDPSLKLATLKLIGDCESRINSLKYLKESKKMIEELKNRR</sequence>
<proteinExistence type="predicted"/>
<evidence type="ECO:0008006" key="3">
    <source>
        <dbReference type="Google" id="ProtNLM"/>
    </source>
</evidence>
<dbReference type="Proteomes" id="UP000285655">
    <property type="component" value="Unassembled WGS sequence"/>
</dbReference>
<evidence type="ECO:0000313" key="1">
    <source>
        <dbReference type="EMBL" id="RJO59906.1"/>
    </source>
</evidence>
<dbReference type="EMBL" id="QZJW01000058">
    <property type="protein sequence ID" value="RJO59906.1"/>
    <property type="molecule type" value="Genomic_DNA"/>
</dbReference>
<name>A0A419D9X2_9BACT</name>
<reference evidence="1 2" key="1">
    <citation type="journal article" date="2017" name="ISME J.">
        <title>Energy and carbon metabolisms in a deep terrestrial subsurface fluid microbial community.</title>
        <authorList>
            <person name="Momper L."/>
            <person name="Jungbluth S.P."/>
            <person name="Lee M.D."/>
            <person name="Amend J.P."/>
        </authorList>
    </citation>
    <scope>NUCLEOTIDE SEQUENCE [LARGE SCALE GENOMIC DNA]</scope>
    <source>
        <strain evidence="1">SURF_29</strain>
    </source>
</reference>
<comment type="caution">
    <text evidence="1">The sequence shown here is derived from an EMBL/GenBank/DDBJ whole genome shotgun (WGS) entry which is preliminary data.</text>
</comment>
<organism evidence="1 2">
    <name type="scientific">candidate division WS5 bacterium</name>
    <dbReference type="NCBI Taxonomy" id="2093353"/>
    <lineage>
        <taxon>Bacteria</taxon>
        <taxon>candidate division WS5</taxon>
    </lineage>
</organism>
<accession>A0A419D9X2</accession>
<protein>
    <recommendedName>
        <fullName evidence="3">DUF5667 domain-containing protein</fullName>
    </recommendedName>
</protein>
<evidence type="ECO:0000313" key="2">
    <source>
        <dbReference type="Proteomes" id="UP000285655"/>
    </source>
</evidence>
<dbReference type="AlphaFoldDB" id="A0A419D9X2"/>